<proteinExistence type="predicted"/>
<dbReference type="EMBL" id="JARKIB010000254">
    <property type="protein sequence ID" value="KAJ7719269.1"/>
    <property type="molecule type" value="Genomic_DNA"/>
</dbReference>
<comment type="caution">
    <text evidence="1">The sequence shown here is derived from an EMBL/GenBank/DDBJ whole genome shotgun (WGS) entry which is preliminary data.</text>
</comment>
<protein>
    <submittedName>
        <fullName evidence="1">Uncharacterized protein</fullName>
    </submittedName>
</protein>
<evidence type="ECO:0000313" key="1">
    <source>
        <dbReference type="EMBL" id="KAJ7719269.1"/>
    </source>
</evidence>
<name>A0AAD7MIL2_9AGAR</name>
<dbReference type="AlphaFoldDB" id="A0AAD7MIL2"/>
<evidence type="ECO:0000313" key="2">
    <source>
        <dbReference type="Proteomes" id="UP001215598"/>
    </source>
</evidence>
<dbReference type="Proteomes" id="UP001215598">
    <property type="component" value="Unassembled WGS sequence"/>
</dbReference>
<accession>A0AAD7MIL2</accession>
<sequence>MSSVWAHFCRGLKYETKTRHFCAGFPCQTSRMFRTPSARSAGAQRALGVRSVHASPIARSALAPQRQAAEVSTAERVTSFSDVGGPTGKSGGDAQVVIVVVCASFSILAASQGSG</sequence>
<organism evidence="1 2">
    <name type="scientific">Mycena metata</name>
    <dbReference type="NCBI Taxonomy" id="1033252"/>
    <lineage>
        <taxon>Eukaryota</taxon>
        <taxon>Fungi</taxon>
        <taxon>Dikarya</taxon>
        <taxon>Basidiomycota</taxon>
        <taxon>Agaricomycotina</taxon>
        <taxon>Agaricomycetes</taxon>
        <taxon>Agaricomycetidae</taxon>
        <taxon>Agaricales</taxon>
        <taxon>Marasmiineae</taxon>
        <taxon>Mycenaceae</taxon>
        <taxon>Mycena</taxon>
    </lineage>
</organism>
<keyword evidence="2" id="KW-1185">Reference proteome</keyword>
<reference evidence="1" key="1">
    <citation type="submission" date="2023-03" db="EMBL/GenBank/DDBJ databases">
        <title>Massive genome expansion in bonnet fungi (Mycena s.s.) driven by repeated elements and novel gene families across ecological guilds.</title>
        <authorList>
            <consortium name="Lawrence Berkeley National Laboratory"/>
            <person name="Harder C.B."/>
            <person name="Miyauchi S."/>
            <person name="Viragh M."/>
            <person name="Kuo A."/>
            <person name="Thoen E."/>
            <person name="Andreopoulos B."/>
            <person name="Lu D."/>
            <person name="Skrede I."/>
            <person name="Drula E."/>
            <person name="Henrissat B."/>
            <person name="Morin E."/>
            <person name="Kohler A."/>
            <person name="Barry K."/>
            <person name="LaButti K."/>
            <person name="Morin E."/>
            <person name="Salamov A."/>
            <person name="Lipzen A."/>
            <person name="Mereny Z."/>
            <person name="Hegedus B."/>
            <person name="Baldrian P."/>
            <person name="Stursova M."/>
            <person name="Weitz H."/>
            <person name="Taylor A."/>
            <person name="Grigoriev I.V."/>
            <person name="Nagy L.G."/>
            <person name="Martin F."/>
            <person name="Kauserud H."/>
        </authorList>
    </citation>
    <scope>NUCLEOTIDE SEQUENCE</scope>
    <source>
        <strain evidence="1">CBHHK182m</strain>
    </source>
</reference>
<gene>
    <name evidence="1" type="ORF">B0H16DRAFT_1475011</name>
</gene>